<evidence type="ECO:0000259" key="2">
    <source>
        <dbReference type="Pfam" id="PF07883"/>
    </source>
</evidence>
<sequence>MIIHRNAMKTELKEHMRGGDGTVTLVHFDSAENMKNCRLMAELTIPPGASIGEHSHDEETEYYIILSGTGIVVDEGTERAVGPGDVVVTGNGASHSIRNSGSVPLVFHAVIVTYGTEA</sequence>
<dbReference type="Proteomes" id="UP000595917">
    <property type="component" value="Chromosome"/>
</dbReference>
<keyword evidence="1" id="KW-0479">Metal-binding</keyword>
<dbReference type="EMBL" id="CP067089">
    <property type="protein sequence ID" value="QQO09433.1"/>
    <property type="molecule type" value="Genomic_DNA"/>
</dbReference>
<dbReference type="Gene3D" id="2.60.120.10">
    <property type="entry name" value="Jelly Rolls"/>
    <property type="match status" value="1"/>
</dbReference>
<dbReference type="GO" id="GO:0046872">
    <property type="term" value="F:metal ion binding"/>
    <property type="evidence" value="ECO:0007669"/>
    <property type="project" value="UniProtKB-KW"/>
</dbReference>
<dbReference type="Pfam" id="PF07883">
    <property type="entry name" value="Cupin_2"/>
    <property type="match status" value="1"/>
</dbReference>
<proteinExistence type="predicted"/>
<keyword evidence="4" id="KW-1185">Reference proteome</keyword>
<dbReference type="AlphaFoldDB" id="A0A7T7XND8"/>
<accession>A0A7T7XND8</accession>
<name>A0A7T7XND8_9SPIR</name>
<dbReference type="InterPro" id="IPR014710">
    <property type="entry name" value="RmlC-like_jellyroll"/>
</dbReference>
<dbReference type="PANTHER" id="PTHR35848">
    <property type="entry name" value="OXALATE-BINDING PROTEIN"/>
    <property type="match status" value="1"/>
</dbReference>
<dbReference type="PANTHER" id="PTHR35848:SF6">
    <property type="entry name" value="CUPIN TYPE-2 DOMAIN-CONTAINING PROTEIN"/>
    <property type="match status" value="1"/>
</dbReference>
<dbReference type="CDD" id="cd02221">
    <property type="entry name" value="cupin_TM1287-like"/>
    <property type="match status" value="1"/>
</dbReference>
<evidence type="ECO:0000313" key="4">
    <source>
        <dbReference type="Proteomes" id="UP000595917"/>
    </source>
</evidence>
<evidence type="ECO:0000313" key="3">
    <source>
        <dbReference type="EMBL" id="QQO09433.1"/>
    </source>
</evidence>
<dbReference type="InterPro" id="IPR011051">
    <property type="entry name" value="RmlC_Cupin_sf"/>
</dbReference>
<gene>
    <name evidence="3" type="ORF">JFL75_00480</name>
</gene>
<dbReference type="InterPro" id="IPR013096">
    <property type="entry name" value="Cupin_2"/>
</dbReference>
<feature type="domain" description="Cupin type-2" evidence="2">
    <location>
        <begin position="43"/>
        <end position="110"/>
    </location>
</feature>
<dbReference type="RefSeq" id="WP_215626736.1">
    <property type="nucleotide sequence ID" value="NZ_CP067089.2"/>
</dbReference>
<reference evidence="3" key="1">
    <citation type="submission" date="2021-01" db="EMBL/GenBank/DDBJ databases">
        <title>Description of Breznakiella homolactica.</title>
        <authorList>
            <person name="Song Y."/>
            <person name="Brune A."/>
        </authorList>
    </citation>
    <scope>NUCLEOTIDE SEQUENCE</scope>
    <source>
        <strain evidence="3">RmG30</strain>
    </source>
</reference>
<protein>
    <submittedName>
        <fullName evidence="3">Cupin domain-containing protein</fullName>
    </submittedName>
</protein>
<dbReference type="KEGG" id="bhc:JFL75_00480"/>
<dbReference type="InterPro" id="IPR051610">
    <property type="entry name" value="GPI/OXD"/>
</dbReference>
<dbReference type="SUPFAM" id="SSF51182">
    <property type="entry name" value="RmlC-like cupins"/>
    <property type="match status" value="1"/>
</dbReference>
<evidence type="ECO:0000256" key="1">
    <source>
        <dbReference type="ARBA" id="ARBA00022723"/>
    </source>
</evidence>
<organism evidence="3 4">
    <name type="scientific">Breznakiella homolactica</name>
    <dbReference type="NCBI Taxonomy" id="2798577"/>
    <lineage>
        <taxon>Bacteria</taxon>
        <taxon>Pseudomonadati</taxon>
        <taxon>Spirochaetota</taxon>
        <taxon>Spirochaetia</taxon>
        <taxon>Spirochaetales</taxon>
        <taxon>Breznakiellaceae</taxon>
        <taxon>Breznakiella</taxon>
    </lineage>
</organism>